<name>W1F1H2_ECOLX</name>
<dbReference type="Proteomes" id="UP000019199">
    <property type="component" value="Unassembled WGS sequence"/>
</dbReference>
<sequence length="43" mass="5327">MLTAKFEITKRRLRRYRQSFRSCKVRLRLKSRAFDFILSITSF</sequence>
<dbReference type="AlphaFoldDB" id="W1F1H2"/>
<comment type="caution">
    <text evidence="1">The sequence shown here is derived from an EMBL/GenBank/DDBJ whole genome shotgun (WGS) entry which is preliminary data.</text>
</comment>
<proteinExistence type="predicted"/>
<dbReference type="EMBL" id="CBWN010000094">
    <property type="protein sequence ID" value="CDL27635.1"/>
    <property type="molecule type" value="Genomic_DNA"/>
</dbReference>
<evidence type="ECO:0000313" key="1">
    <source>
        <dbReference type="EMBL" id="CDL27635.1"/>
    </source>
</evidence>
<reference evidence="1 2" key="1">
    <citation type="submission" date="2013-10" db="EMBL/GenBank/DDBJ databases">
        <title>Antibiotic resistance diversity of beta-lactamase producers in the General Hospital Vienna.</title>
        <authorList>
            <person name="Barisic I."/>
            <person name="Mitteregger D."/>
            <person name="Hirschl A.M."/>
            <person name="Noehammer C."/>
            <person name="Wiesinger-Mayr H."/>
        </authorList>
    </citation>
    <scope>NUCLEOTIDE SEQUENCE [LARGE SCALE GENOMIC DNA]</scope>
    <source>
        <strain evidence="1 2">ISC7</strain>
    </source>
</reference>
<organism evidence="1 2">
    <name type="scientific">Escherichia coli ISC7</name>
    <dbReference type="NCBI Taxonomy" id="1432555"/>
    <lineage>
        <taxon>Bacteria</taxon>
        <taxon>Pseudomonadati</taxon>
        <taxon>Pseudomonadota</taxon>
        <taxon>Gammaproteobacteria</taxon>
        <taxon>Enterobacterales</taxon>
        <taxon>Enterobacteriaceae</taxon>
        <taxon>Escherichia</taxon>
    </lineage>
</organism>
<protein>
    <submittedName>
        <fullName evidence="1">Uncharacterized protein</fullName>
    </submittedName>
</protein>
<evidence type="ECO:0000313" key="2">
    <source>
        <dbReference type="Proteomes" id="UP000019199"/>
    </source>
</evidence>
<accession>W1F1H2</accession>